<name>A0A8H8YYB0_9PROT</name>
<gene>
    <name evidence="2" type="ORF">NMYAN_180005</name>
</gene>
<dbReference type="AlphaFoldDB" id="A0A8H8YYB0"/>
<evidence type="ECO:0000256" key="1">
    <source>
        <dbReference type="SAM" id="MobiDB-lite"/>
    </source>
</evidence>
<evidence type="ECO:0000313" key="2">
    <source>
        <dbReference type="EMBL" id="CAE6499592.1"/>
    </source>
</evidence>
<evidence type="ECO:0000313" key="3">
    <source>
        <dbReference type="Proteomes" id="UP000601736"/>
    </source>
</evidence>
<feature type="compositionally biased region" description="Polar residues" evidence="1">
    <location>
        <begin position="15"/>
        <end position="26"/>
    </location>
</feature>
<comment type="caution">
    <text evidence="2">The sequence shown here is derived from an EMBL/GenBank/DDBJ whole genome shotgun (WGS) entry which is preliminary data.</text>
</comment>
<feature type="region of interest" description="Disordered" evidence="1">
    <location>
        <begin position="1"/>
        <end position="26"/>
    </location>
</feature>
<accession>A0A8H8YYB0</accession>
<proteinExistence type="predicted"/>
<sequence length="70" mass="7832">MSPTSCQTAPPRANGSHNSSSTSFRQNYVLKPNQKRNMALVLKDSIDSLSKKLSCRKSGLIFDLHFYSKL</sequence>
<reference evidence="2" key="1">
    <citation type="submission" date="2021-02" db="EMBL/GenBank/DDBJ databases">
        <authorList>
            <person name="Han P."/>
        </authorList>
    </citation>
    <scope>NUCLEOTIDE SEQUENCE</scope>
    <source>
        <strain evidence="2">Nitrosomonas nitrosa 18-3D</strain>
    </source>
</reference>
<organism evidence="2 3">
    <name type="scientific">Nitrosomonas nitrosa</name>
    <dbReference type="NCBI Taxonomy" id="52442"/>
    <lineage>
        <taxon>Bacteria</taxon>
        <taxon>Pseudomonadati</taxon>
        <taxon>Pseudomonadota</taxon>
        <taxon>Betaproteobacteria</taxon>
        <taxon>Nitrosomonadales</taxon>
        <taxon>Nitrosomonadaceae</taxon>
        <taxon>Nitrosomonas</taxon>
    </lineage>
</organism>
<protein>
    <submittedName>
        <fullName evidence="2">Uncharacterized protein</fullName>
    </submittedName>
</protein>
<dbReference type="Proteomes" id="UP000601736">
    <property type="component" value="Unassembled WGS sequence"/>
</dbReference>
<dbReference type="EMBL" id="CAJNAP010000010">
    <property type="protein sequence ID" value="CAE6499592.1"/>
    <property type="molecule type" value="Genomic_DNA"/>
</dbReference>